<dbReference type="RefSeq" id="WP_240826180.1">
    <property type="nucleotide sequence ID" value="NZ_JAKWBL010000001.1"/>
</dbReference>
<protein>
    <submittedName>
        <fullName evidence="1">Uncharacterized protein</fullName>
    </submittedName>
</protein>
<evidence type="ECO:0000313" key="2">
    <source>
        <dbReference type="Proteomes" id="UP001202248"/>
    </source>
</evidence>
<gene>
    <name evidence="1" type="ORF">MKP09_01900</name>
</gene>
<comment type="caution">
    <text evidence="1">The sequence shown here is derived from an EMBL/GenBank/DDBJ whole genome shotgun (WGS) entry which is preliminary data.</text>
</comment>
<reference evidence="1 2" key="1">
    <citation type="submission" date="2022-02" db="EMBL/GenBank/DDBJ databases">
        <authorList>
            <person name="Min J."/>
        </authorList>
    </citation>
    <scope>NUCLEOTIDE SEQUENCE [LARGE SCALE GENOMIC DNA]</scope>
    <source>
        <strain evidence="1 2">GR10-1</strain>
    </source>
</reference>
<accession>A0ABS9SEG9</accession>
<keyword evidence="2" id="KW-1185">Reference proteome</keyword>
<dbReference type="EMBL" id="JAKWBL010000001">
    <property type="protein sequence ID" value="MCH5596762.1"/>
    <property type="molecule type" value="Genomic_DNA"/>
</dbReference>
<dbReference type="Proteomes" id="UP001202248">
    <property type="component" value="Unassembled WGS sequence"/>
</dbReference>
<organism evidence="1 2">
    <name type="scientific">Niabella ginsengisoli</name>
    <dbReference type="NCBI Taxonomy" id="522298"/>
    <lineage>
        <taxon>Bacteria</taxon>
        <taxon>Pseudomonadati</taxon>
        <taxon>Bacteroidota</taxon>
        <taxon>Chitinophagia</taxon>
        <taxon>Chitinophagales</taxon>
        <taxon>Chitinophagaceae</taxon>
        <taxon>Niabella</taxon>
    </lineage>
</organism>
<name>A0ABS9SEG9_9BACT</name>
<proteinExistence type="predicted"/>
<evidence type="ECO:0000313" key="1">
    <source>
        <dbReference type="EMBL" id="MCH5596762.1"/>
    </source>
</evidence>
<sequence>MKALTYFNTLTKLPNWNPNSHVHIRQKLGFAYEDTEHYIHLYGWDGGFKGISIGLTVVEAKNNDRTTGKSLEDWVIENFGATNITNSTIEIGHSVKGIWRPGLYYNSDVIQAIGTTEHERYLSEQGIRVLIQKLDEIFLFVEPNNITKETYSHKIRELLILSCTEVENFWNYYLKLCGVPERRNGYSTNDYVRLKEKLYLSDFEFSLISCPDLGVIRPFENWDSSSPTQSLFWYNSYNKTKHDRTANFNQATLWNSINAVVACLILHCVKFGPYTMFESDNHFSSVIKQLFSGKLYTDCKESFYIPKIELTPGSRTDMFVFDPRENGLTKDYIINELTI</sequence>